<organism evidence="7 8">
    <name type="scientific">Stomoxys calcitrans</name>
    <name type="common">Stable fly</name>
    <name type="synonym">Conops calcitrans</name>
    <dbReference type="NCBI Taxonomy" id="35570"/>
    <lineage>
        <taxon>Eukaryota</taxon>
        <taxon>Metazoa</taxon>
        <taxon>Ecdysozoa</taxon>
        <taxon>Arthropoda</taxon>
        <taxon>Hexapoda</taxon>
        <taxon>Insecta</taxon>
        <taxon>Pterygota</taxon>
        <taxon>Neoptera</taxon>
        <taxon>Endopterygota</taxon>
        <taxon>Diptera</taxon>
        <taxon>Brachycera</taxon>
        <taxon>Muscomorpha</taxon>
        <taxon>Muscoidea</taxon>
        <taxon>Muscidae</taxon>
        <taxon>Stomoxys</taxon>
    </lineage>
</organism>
<dbReference type="InterPro" id="IPR001604">
    <property type="entry name" value="Endo_G_ENPP1-like_dom"/>
</dbReference>
<dbReference type="AlphaFoldDB" id="A0A1I8QE72"/>
<dbReference type="Proteomes" id="UP000095300">
    <property type="component" value="Unassembled WGS sequence"/>
</dbReference>
<evidence type="ECO:0000256" key="1">
    <source>
        <dbReference type="ARBA" id="ARBA00010052"/>
    </source>
</evidence>
<dbReference type="Gene3D" id="3.40.570.10">
    <property type="entry name" value="Extracellular Endonuclease, subunit A"/>
    <property type="match status" value="1"/>
</dbReference>
<evidence type="ECO:0000313" key="7">
    <source>
        <dbReference type="EnsemblMetazoa" id="SCAU016257-PA"/>
    </source>
</evidence>
<keyword evidence="2" id="KW-0540">Nuclease</keyword>
<feature type="binding site" evidence="5">
    <location>
        <position position="245"/>
    </location>
    <ligand>
        <name>Mg(2+)</name>
        <dbReference type="ChEBI" id="CHEBI:18420"/>
        <note>catalytic</note>
    </ligand>
</feature>
<dbReference type="SMART" id="SM00892">
    <property type="entry name" value="Endonuclease_NS"/>
    <property type="match status" value="1"/>
</dbReference>
<keyword evidence="5" id="KW-0479">Metal-binding</keyword>
<dbReference type="STRING" id="35570.A0A1I8QE72"/>
<comment type="similarity">
    <text evidence="1">Belongs to the DNA/RNA non-specific endonuclease family.</text>
</comment>
<dbReference type="Pfam" id="PF01223">
    <property type="entry name" value="Endonuclease_NS"/>
    <property type="match status" value="1"/>
</dbReference>
<evidence type="ECO:0000313" key="8">
    <source>
        <dbReference type="Proteomes" id="UP000095300"/>
    </source>
</evidence>
<dbReference type="InterPro" id="IPR044925">
    <property type="entry name" value="His-Me_finger_sf"/>
</dbReference>
<dbReference type="GO" id="GO:0006309">
    <property type="term" value="P:apoptotic DNA fragmentation"/>
    <property type="evidence" value="ECO:0007669"/>
    <property type="project" value="TreeGrafter"/>
</dbReference>
<accession>A0A1I8QE72</accession>
<dbReference type="PANTHER" id="PTHR13966">
    <property type="entry name" value="ENDONUCLEASE RELATED"/>
    <property type="match status" value="1"/>
</dbReference>
<dbReference type="GO" id="GO:0000014">
    <property type="term" value="F:single-stranded DNA endodeoxyribonuclease activity"/>
    <property type="evidence" value="ECO:0007669"/>
    <property type="project" value="TreeGrafter"/>
</dbReference>
<dbReference type="EnsemblMetazoa" id="SCAU016257-RA">
    <property type="protein sequence ID" value="SCAU016257-PA"/>
    <property type="gene ID" value="SCAU016257"/>
</dbReference>
<name>A0A1I8QE72_STOCA</name>
<keyword evidence="8" id="KW-1185">Reference proteome</keyword>
<dbReference type="VEuPathDB" id="VectorBase:SCAU016257"/>
<dbReference type="OrthoDB" id="8194122at2759"/>
<evidence type="ECO:0000256" key="3">
    <source>
        <dbReference type="ARBA" id="ARBA00022759"/>
    </source>
</evidence>
<evidence type="ECO:0000256" key="5">
    <source>
        <dbReference type="PIRSR" id="PIRSR640255-2"/>
    </source>
</evidence>
<evidence type="ECO:0000256" key="4">
    <source>
        <dbReference type="PIRSR" id="PIRSR640255-1"/>
    </source>
</evidence>
<feature type="active site" description="Proton acceptor" evidence="4">
    <location>
        <position position="215"/>
    </location>
</feature>
<reference evidence="7" key="1">
    <citation type="submission" date="2020-05" db="UniProtKB">
        <authorList>
            <consortium name="EnsemblMetazoa"/>
        </authorList>
    </citation>
    <scope>IDENTIFICATION</scope>
    <source>
        <strain evidence="7">USDA</strain>
    </source>
</reference>
<dbReference type="GO" id="GO:0004521">
    <property type="term" value="F:RNA endonuclease activity"/>
    <property type="evidence" value="ECO:0007669"/>
    <property type="project" value="TreeGrafter"/>
</dbReference>
<evidence type="ECO:0000256" key="2">
    <source>
        <dbReference type="ARBA" id="ARBA00022722"/>
    </source>
</evidence>
<dbReference type="GO" id="GO:0046872">
    <property type="term" value="F:metal ion binding"/>
    <property type="evidence" value="ECO:0007669"/>
    <property type="project" value="UniProtKB-KW"/>
</dbReference>
<keyword evidence="3" id="KW-0378">Hydrolase</keyword>
<sequence length="386" mass="43497">IAVISAQPCTITLPQDIKGFAPVILTKPNSQSNYGIFKPTGKVNTFAEGSLFQLTCTGKNNVLKSFGVATLQLQCNKEGKFVDANNNGVALNTLECNLIPDSILQITTTKCSNGKGVIYKAGIEVDKNFYPIFEICYDKNTETTLYTHNTLHGATMRYNIAESTRRPFLAIGMKQNTRKINDIYKKKNQFERFEKYFGSGQTFIDENKNFLSRGHLTPDADFMFGYEQLSTYYYANVAPQFQSINSGNWLRVEEMSRNLAADYGQDIESYNGYFGIVQFPNANGAMVKVYLDSKNEFYIPKYYFKVLMRKSADESIVFVNVNNPHISNGKAEEVCPNVCHNARLDHKDFTTLSKGYTFCCTLNDFKKVYPNLPSEVQGSKLLSASK</sequence>
<dbReference type="InterPro" id="IPR040255">
    <property type="entry name" value="Non-specific_endonuclease"/>
</dbReference>
<dbReference type="GO" id="GO:0003676">
    <property type="term" value="F:nucleic acid binding"/>
    <property type="evidence" value="ECO:0007669"/>
    <property type="project" value="InterPro"/>
</dbReference>
<feature type="domain" description="DNA/RNA non-specific endonuclease/pyrophosphatase/phosphodiesterase" evidence="6">
    <location>
        <begin position="129"/>
        <end position="365"/>
    </location>
</feature>
<dbReference type="InterPro" id="IPR044929">
    <property type="entry name" value="DNA/RNA_non-sp_Endonuclease_sf"/>
</dbReference>
<evidence type="ECO:0000259" key="6">
    <source>
        <dbReference type="SMART" id="SM00892"/>
    </source>
</evidence>
<gene>
    <name evidence="7" type="primary">106084319</name>
</gene>
<protein>
    <recommendedName>
        <fullName evidence="6">DNA/RNA non-specific endonuclease/pyrophosphatase/phosphodiesterase domain-containing protein</fullName>
    </recommendedName>
</protein>
<dbReference type="GO" id="GO:0005743">
    <property type="term" value="C:mitochondrial inner membrane"/>
    <property type="evidence" value="ECO:0007669"/>
    <property type="project" value="TreeGrafter"/>
</dbReference>
<keyword evidence="3" id="KW-0255">Endonuclease</keyword>
<dbReference type="PANTHER" id="PTHR13966:SF17">
    <property type="entry name" value="ENDONUCLEASE-RELATED"/>
    <property type="match status" value="1"/>
</dbReference>
<dbReference type="GO" id="GO:0005634">
    <property type="term" value="C:nucleus"/>
    <property type="evidence" value="ECO:0007669"/>
    <property type="project" value="TreeGrafter"/>
</dbReference>
<dbReference type="SUPFAM" id="SSF54060">
    <property type="entry name" value="His-Me finger endonucleases"/>
    <property type="match status" value="1"/>
</dbReference>
<proteinExistence type="inferred from homology"/>